<dbReference type="AlphaFoldDB" id="A0A5B0LQL3"/>
<proteinExistence type="predicted"/>
<gene>
    <name evidence="2" type="ORF">PGT21_014021</name>
    <name evidence="3" type="ORF">PGTUg99_012417</name>
</gene>
<feature type="chain" id="PRO_5036137029" evidence="1">
    <location>
        <begin position="19"/>
        <end position="137"/>
    </location>
</feature>
<feature type="signal peptide" evidence="1">
    <location>
        <begin position="1"/>
        <end position="18"/>
    </location>
</feature>
<dbReference type="Proteomes" id="UP000325313">
    <property type="component" value="Unassembled WGS sequence"/>
</dbReference>
<protein>
    <submittedName>
        <fullName evidence="2">Uncharacterized protein</fullName>
    </submittedName>
</protein>
<accession>A0A5B0LQL3</accession>
<evidence type="ECO:0000256" key="1">
    <source>
        <dbReference type="SAM" id="SignalP"/>
    </source>
</evidence>
<dbReference type="Proteomes" id="UP000324748">
    <property type="component" value="Unassembled WGS sequence"/>
</dbReference>
<evidence type="ECO:0000313" key="2">
    <source>
        <dbReference type="EMBL" id="KAA1065878.1"/>
    </source>
</evidence>
<keyword evidence="4" id="KW-1185">Reference proteome</keyword>
<keyword evidence="1" id="KW-0732">Signal</keyword>
<name>A0A5B0LQL3_PUCGR</name>
<evidence type="ECO:0000313" key="4">
    <source>
        <dbReference type="Proteomes" id="UP000324748"/>
    </source>
</evidence>
<dbReference type="EMBL" id="VDEP01000314">
    <property type="protein sequence ID" value="KAA1104967.1"/>
    <property type="molecule type" value="Genomic_DNA"/>
</dbReference>
<organism evidence="2 4">
    <name type="scientific">Puccinia graminis f. sp. tritici</name>
    <dbReference type="NCBI Taxonomy" id="56615"/>
    <lineage>
        <taxon>Eukaryota</taxon>
        <taxon>Fungi</taxon>
        <taxon>Dikarya</taxon>
        <taxon>Basidiomycota</taxon>
        <taxon>Pucciniomycotina</taxon>
        <taxon>Pucciniomycetes</taxon>
        <taxon>Pucciniales</taxon>
        <taxon>Pucciniaceae</taxon>
        <taxon>Puccinia</taxon>
    </lineage>
</organism>
<dbReference type="EMBL" id="VSWC01000196">
    <property type="protein sequence ID" value="KAA1065878.1"/>
    <property type="molecule type" value="Genomic_DNA"/>
</dbReference>
<reference evidence="4 5" key="1">
    <citation type="submission" date="2019-05" db="EMBL/GenBank/DDBJ databases">
        <title>Emergence of the Ug99 lineage of the wheat stem rust pathogen through somatic hybridization.</title>
        <authorList>
            <person name="Li F."/>
            <person name="Upadhyaya N.M."/>
            <person name="Sperschneider J."/>
            <person name="Matny O."/>
            <person name="Nguyen-Phuc H."/>
            <person name="Mago R."/>
            <person name="Raley C."/>
            <person name="Miller M.E."/>
            <person name="Silverstein K.A.T."/>
            <person name="Henningsen E."/>
            <person name="Hirsch C.D."/>
            <person name="Visser B."/>
            <person name="Pretorius Z.A."/>
            <person name="Steffenson B.J."/>
            <person name="Schwessinger B."/>
            <person name="Dodds P.N."/>
            <person name="Figueroa M."/>
        </authorList>
    </citation>
    <scope>NUCLEOTIDE SEQUENCE [LARGE SCALE GENOMIC DNA]</scope>
    <source>
        <strain evidence="2">21-0</strain>
        <strain evidence="3 5">Ug99</strain>
    </source>
</reference>
<evidence type="ECO:0000313" key="5">
    <source>
        <dbReference type="Proteomes" id="UP000325313"/>
    </source>
</evidence>
<evidence type="ECO:0000313" key="3">
    <source>
        <dbReference type="EMBL" id="KAA1104967.1"/>
    </source>
</evidence>
<comment type="caution">
    <text evidence="2">The sequence shown here is derived from an EMBL/GenBank/DDBJ whole genome shotgun (WGS) entry which is preliminary data.</text>
</comment>
<sequence length="137" mass="15696">MKASLPCTLLLLFTAMLAYEASIPWLRNSSSRSRVTDLESLLPKQCTVRPLDPDGPETTRSIHIRRDTGLEFHPFQHNWMVRNYLGCDVTMEIRFPNHDGRPLSVVRTVGRYSDLELNIPKAKELEVDVHSVGEMFD</sequence>